<gene>
    <name evidence="2" type="ORF">BD410DRAFT_549400</name>
</gene>
<organism evidence="2 3">
    <name type="scientific">Rickenella mellea</name>
    <dbReference type="NCBI Taxonomy" id="50990"/>
    <lineage>
        <taxon>Eukaryota</taxon>
        <taxon>Fungi</taxon>
        <taxon>Dikarya</taxon>
        <taxon>Basidiomycota</taxon>
        <taxon>Agaricomycotina</taxon>
        <taxon>Agaricomycetes</taxon>
        <taxon>Hymenochaetales</taxon>
        <taxon>Rickenellaceae</taxon>
        <taxon>Rickenella</taxon>
    </lineage>
</organism>
<keyword evidence="1" id="KW-0812">Transmembrane</keyword>
<dbReference type="Proteomes" id="UP000294933">
    <property type="component" value="Unassembled WGS sequence"/>
</dbReference>
<keyword evidence="1" id="KW-0472">Membrane</keyword>
<keyword evidence="3" id="KW-1185">Reference proteome</keyword>
<dbReference type="VEuPathDB" id="FungiDB:BD410DRAFT_549400"/>
<reference evidence="2 3" key="1">
    <citation type="submission" date="2018-06" db="EMBL/GenBank/DDBJ databases">
        <title>A transcriptomic atlas of mushroom development highlights an independent origin of complex multicellularity.</title>
        <authorList>
            <consortium name="DOE Joint Genome Institute"/>
            <person name="Krizsan K."/>
            <person name="Almasi E."/>
            <person name="Merenyi Z."/>
            <person name="Sahu N."/>
            <person name="Viragh M."/>
            <person name="Koszo T."/>
            <person name="Mondo S."/>
            <person name="Kiss B."/>
            <person name="Balint B."/>
            <person name="Kues U."/>
            <person name="Barry K."/>
            <person name="Hegedus J.C."/>
            <person name="Henrissat B."/>
            <person name="Johnson J."/>
            <person name="Lipzen A."/>
            <person name="Ohm R."/>
            <person name="Nagy I."/>
            <person name="Pangilinan J."/>
            <person name="Yan J."/>
            <person name="Xiong Y."/>
            <person name="Grigoriev I.V."/>
            <person name="Hibbett D.S."/>
            <person name="Nagy L.G."/>
        </authorList>
    </citation>
    <scope>NUCLEOTIDE SEQUENCE [LARGE SCALE GENOMIC DNA]</scope>
    <source>
        <strain evidence="2 3">SZMC22713</strain>
    </source>
</reference>
<accession>A0A4Y7PPX0</accession>
<name>A0A4Y7PPX0_9AGAM</name>
<evidence type="ECO:0000313" key="2">
    <source>
        <dbReference type="EMBL" id="TDL17483.1"/>
    </source>
</evidence>
<evidence type="ECO:0000256" key="1">
    <source>
        <dbReference type="SAM" id="Phobius"/>
    </source>
</evidence>
<keyword evidence="1" id="KW-1133">Transmembrane helix</keyword>
<feature type="transmembrane region" description="Helical" evidence="1">
    <location>
        <begin position="36"/>
        <end position="54"/>
    </location>
</feature>
<evidence type="ECO:0000313" key="3">
    <source>
        <dbReference type="Proteomes" id="UP000294933"/>
    </source>
</evidence>
<dbReference type="EMBL" id="ML170221">
    <property type="protein sequence ID" value="TDL17483.1"/>
    <property type="molecule type" value="Genomic_DNA"/>
</dbReference>
<sequence>MQSGIWTGRSIIRCIDIVTLLAPRFRIAPRSPRSHLLPGIIFGCTSITITWVPVIHSVPAYFRLSWAHTVAVICNVCRMVQSR</sequence>
<protein>
    <submittedName>
        <fullName evidence="2">Uncharacterized protein</fullName>
    </submittedName>
</protein>
<proteinExistence type="predicted"/>
<dbReference type="AlphaFoldDB" id="A0A4Y7PPX0"/>